<feature type="region of interest" description="Disordered" evidence="6">
    <location>
        <begin position="484"/>
        <end position="513"/>
    </location>
</feature>
<dbReference type="EMBL" id="CH916370">
    <property type="protein sequence ID" value="EDV99966.1"/>
    <property type="molecule type" value="Genomic_DNA"/>
</dbReference>
<evidence type="ECO:0000256" key="3">
    <source>
        <dbReference type="ARBA" id="ARBA00022679"/>
    </source>
</evidence>
<dbReference type="Proteomes" id="UP000001070">
    <property type="component" value="Unassembled WGS sequence"/>
</dbReference>
<dbReference type="EC" id="2.3.2.27" evidence="2"/>
<evidence type="ECO:0000313" key="8">
    <source>
        <dbReference type="EMBL" id="EDV99966.1"/>
    </source>
</evidence>
<dbReference type="PANTHER" id="PTHR46077:SF1">
    <property type="entry name" value="TOP1 BINDING ARGININE_SERINE RICH PROTEIN, E3 UBIQUITIN LIGASE"/>
    <property type="match status" value="1"/>
</dbReference>
<dbReference type="PhylomeDB" id="B4JK64"/>
<name>B4JK64_DROGR</name>
<evidence type="ECO:0000256" key="4">
    <source>
        <dbReference type="ARBA" id="ARBA00023015"/>
    </source>
</evidence>
<keyword evidence="7" id="KW-0472">Membrane</keyword>
<feature type="compositionally biased region" description="Polar residues" evidence="6">
    <location>
        <begin position="86"/>
        <end position="97"/>
    </location>
</feature>
<dbReference type="GO" id="GO:0006513">
    <property type="term" value="P:protein monoubiquitination"/>
    <property type="evidence" value="ECO:0007669"/>
    <property type="project" value="TreeGrafter"/>
</dbReference>
<proteinExistence type="predicted"/>
<feature type="transmembrane region" description="Helical" evidence="7">
    <location>
        <begin position="330"/>
        <end position="346"/>
    </location>
</feature>
<evidence type="ECO:0000256" key="7">
    <source>
        <dbReference type="SAM" id="Phobius"/>
    </source>
</evidence>
<reference evidence="8 9" key="1">
    <citation type="journal article" date="2007" name="Nature">
        <title>Evolution of genes and genomes on the Drosophila phylogeny.</title>
        <authorList>
            <consortium name="Drosophila 12 Genomes Consortium"/>
            <person name="Clark A.G."/>
            <person name="Eisen M.B."/>
            <person name="Smith D.R."/>
            <person name="Bergman C.M."/>
            <person name="Oliver B."/>
            <person name="Markow T.A."/>
            <person name="Kaufman T.C."/>
            <person name="Kellis M."/>
            <person name="Gelbart W."/>
            <person name="Iyer V.N."/>
            <person name="Pollard D.A."/>
            <person name="Sackton T.B."/>
            <person name="Larracuente A.M."/>
            <person name="Singh N.D."/>
            <person name="Abad J.P."/>
            <person name="Abt D.N."/>
            <person name="Adryan B."/>
            <person name="Aguade M."/>
            <person name="Akashi H."/>
            <person name="Anderson W.W."/>
            <person name="Aquadro C.F."/>
            <person name="Ardell D.H."/>
            <person name="Arguello R."/>
            <person name="Artieri C.G."/>
            <person name="Barbash D.A."/>
            <person name="Barker D."/>
            <person name="Barsanti P."/>
            <person name="Batterham P."/>
            <person name="Batzoglou S."/>
            <person name="Begun D."/>
            <person name="Bhutkar A."/>
            <person name="Blanco E."/>
            <person name="Bosak S.A."/>
            <person name="Bradley R.K."/>
            <person name="Brand A.D."/>
            <person name="Brent M.R."/>
            <person name="Brooks A.N."/>
            <person name="Brown R.H."/>
            <person name="Butlin R.K."/>
            <person name="Caggese C."/>
            <person name="Calvi B.R."/>
            <person name="Bernardo de Carvalho A."/>
            <person name="Caspi A."/>
            <person name="Castrezana S."/>
            <person name="Celniker S.E."/>
            <person name="Chang J.L."/>
            <person name="Chapple C."/>
            <person name="Chatterji S."/>
            <person name="Chinwalla A."/>
            <person name="Civetta A."/>
            <person name="Clifton S.W."/>
            <person name="Comeron J.M."/>
            <person name="Costello J.C."/>
            <person name="Coyne J.A."/>
            <person name="Daub J."/>
            <person name="David R.G."/>
            <person name="Delcher A.L."/>
            <person name="Delehaunty K."/>
            <person name="Do C.B."/>
            <person name="Ebling H."/>
            <person name="Edwards K."/>
            <person name="Eickbush T."/>
            <person name="Evans J.D."/>
            <person name="Filipski A."/>
            <person name="Findeiss S."/>
            <person name="Freyhult E."/>
            <person name="Fulton L."/>
            <person name="Fulton R."/>
            <person name="Garcia A.C."/>
            <person name="Gardiner A."/>
            <person name="Garfield D.A."/>
            <person name="Garvin B.E."/>
            <person name="Gibson G."/>
            <person name="Gilbert D."/>
            <person name="Gnerre S."/>
            <person name="Godfrey J."/>
            <person name="Good R."/>
            <person name="Gotea V."/>
            <person name="Gravely B."/>
            <person name="Greenberg A.J."/>
            <person name="Griffiths-Jones S."/>
            <person name="Gross S."/>
            <person name="Guigo R."/>
            <person name="Gustafson E.A."/>
            <person name="Haerty W."/>
            <person name="Hahn M.W."/>
            <person name="Halligan D.L."/>
            <person name="Halpern A.L."/>
            <person name="Halter G.M."/>
            <person name="Han M.V."/>
            <person name="Heger A."/>
            <person name="Hillier L."/>
            <person name="Hinrichs A.S."/>
            <person name="Holmes I."/>
            <person name="Hoskins R.A."/>
            <person name="Hubisz M.J."/>
            <person name="Hultmark D."/>
            <person name="Huntley M.A."/>
            <person name="Jaffe D.B."/>
            <person name="Jagadeeshan S."/>
            <person name="Jeck W.R."/>
            <person name="Johnson J."/>
            <person name="Jones C.D."/>
            <person name="Jordan W.C."/>
            <person name="Karpen G.H."/>
            <person name="Kataoka E."/>
            <person name="Keightley P.D."/>
            <person name="Kheradpour P."/>
            <person name="Kirkness E.F."/>
            <person name="Koerich L.B."/>
            <person name="Kristiansen K."/>
            <person name="Kudrna D."/>
            <person name="Kulathinal R.J."/>
            <person name="Kumar S."/>
            <person name="Kwok R."/>
            <person name="Lander E."/>
            <person name="Langley C.H."/>
            <person name="Lapoint R."/>
            <person name="Lazzaro B.P."/>
            <person name="Lee S.J."/>
            <person name="Levesque L."/>
            <person name="Li R."/>
            <person name="Lin C.F."/>
            <person name="Lin M.F."/>
            <person name="Lindblad-Toh K."/>
            <person name="Llopart A."/>
            <person name="Long M."/>
            <person name="Low L."/>
            <person name="Lozovsky E."/>
            <person name="Lu J."/>
            <person name="Luo M."/>
            <person name="Machado C.A."/>
            <person name="Makalowski W."/>
            <person name="Marzo M."/>
            <person name="Matsuda M."/>
            <person name="Matzkin L."/>
            <person name="McAllister B."/>
            <person name="McBride C.S."/>
            <person name="McKernan B."/>
            <person name="McKernan K."/>
            <person name="Mendez-Lago M."/>
            <person name="Minx P."/>
            <person name="Mollenhauer M.U."/>
            <person name="Montooth K."/>
            <person name="Mount S.M."/>
            <person name="Mu X."/>
            <person name="Myers E."/>
            <person name="Negre B."/>
            <person name="Newfeld S."/>
            <person name="Nielsen R."/>
            <person name="Noor M.A."/>
            <person name="O'Grady P."/>
            <person name="Pachter L."/>
            <person name="Papaceit M."/>
            <person name="Parisi M.J."/>
            <person name="Parisi M."/>
            <person name="Parts L."/>
            <person name="Pedersen J.S."/>
            <person name="Pesole G."/>
            <person name="Phillippy A.M."/>
            <person name="Ponting C.P."/>
            <person name="Pop M."/>
            <person name="Porcelli D."/>
            <person name="Powell J.R."/>
            <person name="Prohaska S."/>
            <person name="Pruitt K."/>
            <person name="Puig M."/>
            <person name="Quesneville H."/>
            <person name="Ram K.R."/>
            <person name="Rand D."/>
            <person name="Rasmussen M.D."/>
            <person name="Reed L.K."/>
            <person name="Reenan R."/>
            <person name="Reily A."/>
            <person name="Remington K.A."/>
            <person name="Rieger T.T."/>
            <person name="Ritchie M.G."/>
            <person name="Robin C."/>
            <person name="Rogers Y.H."/>
            <person name="Rohde C."/>
            <person name="Rozas J."/>
            <person name="Rubenfield M.J."/>
            <person name="Ruiz A."/>
            <person name="Russo S."/>
            <person name="Salzberg S.L."/>
            <person name="Sanchez-Gracia A."/>
            <person name="Saranga D.J."/>
            <person name="Sato H."/>
            <person name="Schaeffer S.W."/>
            <person name="Schatz M.C."/>
            <person name="Schlenke T."/>
            <person name="Schwartz R."/>
            <person name="Segarra C."/>
            <person name="Singh R.S."/>
            <person name="Sirot L."/>
            <person name="Sirota M."/>
            <person name="Sisneros N.B."/>
            <person name="Smith C.D."/>
            <person name="Smith T.F."/>
            <person name="Spieth J."/>
            <person name="Stage D.E."/>
            <person name="Stark A."/>
            <person name="Stephan W."/>
            <person name="Strausberg R.L."/>
            <person name="Strempel S."/>
            <person name="Sturgill D."/>
            <person name="Sutton G."/>
            <person name="Sutton G.G."/>
            <person name="Tao W."/>
            <person name="Teichmann S."/>
            <person name="Tobari Y.N."/>
            <person name="Tomimura Y."/>
            <person name="Tsolas J.M."/>
            <person name="Valente V.L."/>
            <person name="Venter E."/>
            <person name="Venter J.C."/>
            <person name="Vicario S."/>
            <person name="Vieira F.G."/>
            <person name="Vilella A.J."/>
            <person name="Villasante A."/>
            <person name="Walenz B."/>
            <person name="Wang J."/>
            <person name="Wasserman M."/>
            <person name="Watts T."/>
            <person name="Wilson D."/>
            <person name="Wilson R.K."/>
            <person name="Wing R.A."/>
            <person name="Wolfner M.F."/>
            <person name="Wong A."/>
            <person name="Wong G.K."/>
            <person name="Wu C.I."/>
            <person name="Wu G."/>
            <person name="Yamamoto D."/>
            <person name="Yang H.P."/>
            <person name="Yang S.P."/>
            <person name="Yorke J.A."/>
            <person name="Yoshida K."/>
            <person name="Zdobnov E."/>
            <person name="Zhang P."/>
            <person name="Zhang Y."/>
            <person name="Zimin A.V."/>
            <person name="Baldwin J."/>
            <person name="Abdouelleil A."/>
            <person name="Abdulkadir J."/>
            <person name="Abebe A."/>
            <person name="Abera B."/>
            <person name="Abreu J."/>
            <person name="Acer S.C."/>
            <person name="Aftuck L."/>
            <person name="Alexander A."/>
            <person name="An P."/>
            <person name="Anderson E."/>
            <person name="Anderson S."/>
            <person name="Arachi H."/>
            <person name="Azer M."/>
            <person name="Bachantsang P."/>
            <person name="Barry A."/>
            <person name="Bayul T."/>
            <person name="Berlin A."/>
            <person name="Bessette D."/>
            <person name="Bloom T."/>
            <person name="Blye J."/>
            <person name="Boguslavskiy L."/>
            <person name="Bonnet C."/>
            <person name="Boukhgalter B."/>
            <person name="Bourzgui I."/>
            <person name="Brown A."/>
            <person name="Cahill P."/>
            <person name="Channer S."/>
            <person name="Cheshatsang Y."/>
            <person name="Chuda L."/>
            <person name="Citroen M."/>
            <person name="Collymore A."/>
            <person name="Cooke P."/>
            <person name="Costello M."/>
            <person name="D'Aco K."/>
            <person name="Daza R."/>
            <person name="De Haan G."/>
            <person name="DeGray S."/>
            <person name="DeMaso C."/>
            <person name="Dhargay N."/>
            <person name="Dooley K."/>
            <person name="Dooley E."/>
            <person name="Doricent M."/>
            <person name="Dorje P."/>
            <person name="Dorjee K."/>
            <person name="Dupes A."/>
            <person name="Elong R."/>
            <person name="Falk J."/>
            <person name="Farina A."/>
            <person name="Faro S."/>
            <person name="Ferguson D."/>
            <person name="Fisher S."/>
            <person name="Foley C.D."/>
            <person name="Franke A."/>
            <person name="Friedrich D."/>
            <person name="Gadbois L."/>
            <person name="Gearin G."/>
            <person name="Gearin C.R."/>
            <person name="Giannoukos G."/>
            <person name="Goode T."/>
            <person name="Graham J."/>
            <person name="Grandbois E."/>
            <person name="Grewal S."/>
            <person name="Gyaltsen K."/>
            <person name="Hafez N."/>
            <person name="Hagos B."/>
            <person name="Hall J."/>
            <person name="Henson C."/>
            <person name="Hollinger A."/>
            <person name="Honan T."/>
            <person name="Huard M.D."/>
            <person name="Hughes L."/>
            <person name="Hurhula B."/>
            <person name="Husby M.E."/>
            <person name="Kamat A."/>
            <person name="Kanga B."/>
            <person name="Kashin S."/>
            <person name="Khazanovich D."/>
            <person name="Kisner P."/>
            <person name="Lance K."/>
            <person name="Lara M."/>
            <person name="Lee W."/>
            <person name="Lennon N."/>
            <person name="Letendre F."/>
            <person name="LeVine R."/>
            <person name="Lipovsky A."/>
            <person name="Liu X."/>
            <person name="Liu J."/>
            <person name="Liu S."/>
            <person name="Lokyitsang T."/>
            <person name="Lokyitsang Y."/>
            <person name="Lubonja R."/>
            <person name="Lui A."/>
            <person name="MacDonald P."/>
            <person name="Magnisalis V."/>
            <person name="Maru K."/>
            <person name="Matthews C."/>
            <person name="McCusker W."/>
            <person name="McDonough S."/>
            <person name="Mehta T."/>
            <person name="Meldrim J."/>
            <person name="Meneus L."/>
            <person name="Mihai O."/>
            <person name="Mihalev A."/>
            <person name="Mihova T."/>
            <person name="Mittelman R."/>
            <person name="Mlenga V."/>
            <person name="Montmayeur A."/>
            <person name="Mulrain L."/>
            <person name="Navidi A."/>
            <person name="Naylor J."/>
            <person name="Negash T."/>
            <person name="Nguyen T."/>
            <person name="Nguyen N."/>
            <person name="Nicol R."/>
            <person name="Norbu C."/>
            <person name="Norbu N."/>
            <person name="Novod N."/>
            <person name="O'Neill B."/>
            <person name="Osman S."/>
            <person name="Markiewicz E."/>
            <person name="Oyono O.L."/>
            <person name="Patti C."/>
            <person name="Phunkhang P."/>
            <person name="Pierre F."/>
            <person name="Priest M."/>
            <person name="Raghuraman S."/>
            <person name="Rege F."/>
            <person name="Reyes R."/>
            <person name="Rise C."/>
            <person name="Rogov P."/>
            <person name="Ross K."/>
            <person name="Ryan E."/>
            <person name="Settipalli S."/>
            <person name="Shea T."/>
            <person name="Sherpa N."/>
            <person name="Shi L."/>
            <person name="Shih D."/>
            <person name="Sparrow T."/>
            <person name="Spaulding J."/>
            <person name="Stalker J."/>
            <person name="Stange-Thomann N."/>
            <person name="Stavropoulos S."/>
            <person name="Stone C."/>
            <person name="Strader C."/>
            <person name="Tesfaye S."/>
            <person name="Thomson T."/>
            <person name="Thoulutsang Y."/>
            <person name="Thoulutsang D."/>
            <person name="Topham K."/>
            <person name="Topping I."/>
            <person name="Tsamla T."/>
            <person name="Vassiliev H."/>
            <person name="Vo A."/>
            <person name="Wangchuk T."/>
            <person name="Wangdi T."/>
            <person name="Weiand M."/>
            <person name="Wilkinson J."/>
            <person name="Wilson A."/>
            <person name="Yadav S."/>
            <person name="Young G."/>
            <person name="Yu Q."/>
            <person name="Zembek L."/>
            <person name="Zhong D."/>
            <person name="Zimmer A."/>
            <person name="Zwirko Z."/>
            <person name="Jaffe D.B."/>
            <person name="Alvarez P."/>
            <person name="Brockman W."/>
            <person name="Butler J."/>
            <person name="Chin C."/>
            <person name="Gnerre S."/>
            <person name="Grabherr M."/>
            <person name="Kleber M."/>
            <person name="Mauceli E."/>
            <person name="MacCallum I."/>
        </authorList>
    </citation>
    <scope>NUCLEOTIDE SEQUENCE [LARGE SCALE GENOMIC DNA]</scope>
    <source>
        <strain evidence="9">Tucson 15287-2541.00</strain>
    </source>
</reference>
<feature type="compositionally biased region" description="Low complexity" evidence="6">
    <location>
        <begin position="21"/>
        <end position="43"/>
    </location>
</feature>
<keyword evidence="3" id="KW-0808">Transferase</keyword>
<evidence type="ECO:0000256" key="6">
    <source>
        <dbReference type="SAM" id="MobiDB-lite"/>
    </source>
</evidence>
<sequence length="513" mass="57209">MSQHNKKDTVSHASSTRQRKQQQQQDEGNINSNSNNSSIGSNKSQKKLSPNGSATKGNSSNTNTNSNSSNSNTSFSSSNNSSNSNKLQTHTKPNSGGSHRMQLSKKDKQQKDKERIERAQLVLWRRPMQTSKYCALELIALLRSWSSSLMKQRSMLAVLIVIGIVFSIIYKIDGPHQLIIELVRRNTWFFVYWLGLGVLSSVGLGTGLHTFLLYLGPHIASVTLAGYECNSLDFPQPPYPDDIICPEEPYLKRMPNIWSIMSKVRLEAFLWGAGTALGELPPYFMAKAARLSGYDPDDAEELAEFEALNAKRHQKNLSLMDKGKLFMERVVERVGFFGILACASIPNPLFDLAGITCGHFLVPFWTFFGATLIGKAIIKMHIQKIFVIIAFNETLIERAVDLLATVPVFGRKLQQPFKAFLENQKQRLHRQQRGRNANAGAGADSGNLISKIFETFVIGMVCYFVVSIVNSLAQSYHKRLHKKHRNVAVPAPATPTVSGGGMKKHNKQKALRE</sequence>
<dbReference type="KEGG" id="dgr:6564766"/>
<feature type="transmembrane region" description="Helical" evidence="7">
    <location>
        <begin position="190"/>
        <end position="215"/>
    </location>
</feature>
<gene>
    <name evidence="8" type="primary">Dgri\GH12107</name>
    <name evidence="8" type="ORF">Dgri_GH12107</name>
</gene>
<keyword evidence="4" id="KW-0805">Transcription regulation</keyword>
<dbReference type="GO" id="GO:0007030">
    <property type="term" value="P:Golgi organization"/>
    <property type="evidence" value="ECO:0007669"/>
    <property type="project" value="EnsemblMetazoa"/>
</dbReference>
<dbReference type="InParanoid" id="B4JK64"/>
<feature type="compositionally biased region" description="Basic residues" evidence="6">
    <location>
        <begin position="502"/>
        <end position="513"/>
    </location>
</feature>
<organism evidence="9">
    <name type="scientific">Drosophila grimshawi</name>
    <name type="common">Hawaiian fruit fly</name>
    <name type="synonym">Idiomyia grimshawi</name>
    <dbReference type="NCBI Taxonomy" id="7222"/>
    <lineage>
        <taxon>Eukaryota</taxon>
        <taxon>Metazoa</taxon>
        <taxon>Ecdysozoa</taxon>
        <taxon>Arthropoda</taxon>
        <taxon>Hexapoda</taxon>
        <taxon>Insecta</taxon>
        <taxon>Pterygota</taxon>
        <taxon>Neoptera</taxon>
        <taxon>Endopterygota</taxon>
        <taxon>Diptera</taxon>
        <taxon>Brachycera</taxon>
        <taxon>Muscomorpha</taxon>
        <taxon>Ephydroidea</taxon>
        <taxon>Drosophilidae</taxon>
        <taxon>Drosophila</taxon>
        <taxon>Hawaiian Drosophila</taxon>
    </lineage>
</organism>
<feature type="region of interest" description="Disordered" evidence="6">
    <location>
        <begin position="1"/>
        <end position="112"/>
    </location>
</feature>
<dbReference type="OMA" id="EEPYDKR"/>
<feature type="compositionally biased region" description="Polar residues" evidence="6">
    <location>
        <begin position="47"/>
        <end position="57"/>
    </location>
</feature>
<accession>B4JK64</accession>
<dbReference type="HOGENOM" id="CLU_033298_0_0_1"/>
<keyword evidence="9" id="KW-1185">Reference proteome</keyword>
<dbReference type="GO" id="GO:0005783">
    <property type="term" value="C:endoplasmic reticulum"/>
    <property type="evidence" value="ECO:0007669"/>
    <property type="project" value="EnsemblMetazoa"/>
</dbReference>
<comment type="catalytic activity">
    <reaction evidence="1">
        <text>S-ubiquitinyl-[E2 ubiquitin-conjugating enzyme]-L-cysteine + [acceptor protein]-L-lysine = [E2 ubiquitin-conjugating enzyme]-L-cysteine + N(6)-ubiquitinyl-[acceptor protein]-L-lysine.</text>
        <dbReference type="EC" id="2.3.2.27"/>
    </reaction>
</comment>
<dbReference type="GO" id="GO:0000209">
    <property type="term" value="P:protein polyubiquitination"/>
    <property type="evidence" value="ECO:0007669"/>
    <property type="project" value="TreeGrafter"/>
</dbReference>
<feature type="compositionally biased region" description="Basic and acidic residues" evidence="6">
    <location>
        <begin position="1"/>
        <end position="10"/>
    </location>
</feature>
<evidence type="ECO:0000313" key="9">
    <source>
        <dbReference type="Proteomes" id="UP000001070"/>
    </source>
</evidence>
<dbReference type="FunCoup" id="B4JK64">
    <property type="interactions" value="1115"/>
</dbReference>
<dbReference type="PANTHER" id="PTHR46077">
    <property type="entry name" value="E3 UBIQUITIN-PROTEIN LIGASE TOPORS"/>
    <property type="match status" value="1"/>
</dbReference>
<dbReference type="STRING" id="7222.B4JK64"/>
<keyword evidence="5" id="KW-0804">Transcription</keyword>
<feature type="compositionally biased region" description="Low complexity" evidence="6">
    <location>
        <begin position="58"/>
        <end position="85"/>
    </location>
</feature>
<feature type="transmembrane region" description="Helical" evidence="7">
    <location>
        <begin position="452"/>
        <end position="473"/>
    </location>
</feature>
<evidence type="ECO:0000256" key="2">
    <source>
        <dbReference type="ARBA" id="ARBA00012483"/>
    </source>
</evidence>
<dbReference type="eggNOG" id="KOG1109">
    <property type="taxonomic scope" value="Eukaryota"/>
</dbReference>
<dbReference type="OrthoDB" id="2016540at2759"/>
<protein>
    <recommendedName>
        <fullName evidence="2">RING-type E3 ubiquitin transferase</fullName>
        <ecNumber evidence="2">2.3.2.27</ecNumber>
    </recommendedName>
</protein>
<keyword evidence="7" id="KW-0812">Transmembrane</keyword>
<evidence type="ECO:0000256" key="1">
    <source>
        <dbReference type="ARBA" id="ARBA00000900"/>
    </source>
</evidence>
<dbReference type="AlphaFoldDB" id="B4JK64"/>
<dbReference type="GO" id="GO:0061630">
    <property type="term" value="F:ubiquitin protein ligase activity"/>
    <property type="evidence" value="ECO:0007669"/>
    <property type="project" value="UniProtKB-EC"/>
</dbReference>
<keyword evidence="7" id="KW-1133">Transmembrane helix</keyword>
<feature type="transmembrane region" description="Helical" evidence="7">
    <location>
        <begin position="153"/>
        <end position="170"/>
    </location>
</feature>
<evidence type="ECO:0000256" key="5">
    <source>
        <dbReference type="ARBA" id="ARBA00023163"/>
    </source>
</evidence>
<dbReference type="GO" id="GO:0009306">
    <property type="term" value="P:protein secretion"/>
    <property type="evidence" value="ECO:0007669"/>
    <property type="project" value="EnsemblMetazoa"/>
</dbReference>